<name>A0A6B2KQW7_9NEIS</name>
<dbReference type="RefSeq" id="WP_163315716.1">
    <property type="nucleotide sequence ID" value="NZ_JAAGAA010000005.1"/>
</dbReference>
<dbReference type="AlphaFoldDB" id="A0A6B2KQW7"/>
<dbReference type="EMBL" id="JAAGAA010000005">
    <property type="protein sequence ID" value="NDV12483.1"/>
    <property type="molecule type" value="Genomic_DNA"/>
</dbReference>
<protein>
    <submittedName>
        <fullName evidence="1">Uncharacterized protein</fullName>
    </submittedName>
</protein>
<proteinExistence type="predicted"/>
<accession>A0A6B2KQW7</accession>
<sequence>MKLSFVPSASTEAANVVRVVRVAQNTEREPTANDETLTGQGLQPLVRVVRVVRVENSNVCKNTGDSTREPGPPPRNVLQFRLDSSKGGNAGGTVIADDDLTSLVLELVARYGQRLDLDDLTERVRERFAIVAESAPDAEALRVALAEAEAVILRTMTR</sequence>
<gene>
    <name evidence="1" type="ORF">GZH52_06685</name>
</gene>
<evidence type="ECO:0000313" key="1">
    <source>
        <dbReference type="EMBL" id="NDV12483.1"/>
    </source>
</evidence>
<evidence type="ECO:0000313" key="2">
    <source>
        <dbReference type="Proteomes" id="UP000482578"/>
    </source>
</evidence>
<comment type="caution">
    <text evidence="1">The sequence shown here is derived from an EMBL/GenBank/DDBJ whole genome shotgun (WGS) entry which is preliminary data.</text>
</comment>
<keyword evidence="2" id="KW-1185">Reference proteome</keyword>
<dbReference type="Proteomes" id="UP000482578">
    <property type="component" value="Unassembled WGS sequence"/>
</dbReference>
<reference evidence="1 2" key="1">
    <citation type="submission" date="2020-02" db="EMBL/GenBank/DDBJ databases">
        <authorList>
            <person name="Yang Z."/>
        </authorList>
    </citation>
    <scope>NUCLEOTIDE SEQUENCE [LARGE SCALE GENOMIC DNA]</scope>
    <source>
        <strain evidence="1 2">HX-7-9</strain>
    </source>
</reference>
<organism evidence="1 2">
    <name type="scientific">Crenobacter caeni</name>
    <dbReference type="NCBI Taxonomy" id="2705474"/>
    <lineage>
        <taxon>Bacteria</taxon>
        <taxon>Pseudomonadati</taxon>
        <taxon>Pseudomonadota</taxon>
        <taxon>Betaproteobacteria</taxon>
        <taxon>Neisseriales</taxon>
        <taxon>Neisseriaceae</taxon>
        <taxon>Crenobacter</taxon>
    </lineage>
</organism>